<dbReference type="RefSeq" id="WP_215625906.1">
    <property type="nucleotide sequence ID" value="NZ_CP067089.2"/>
</dbReference>
<name>A0A7T8BA42_9SPIR</name>
<evidence type="ECO:0000256" key="2">
    <source>
        <dbReference type="HAMAP-Rule" id="MF_00634"/>
    </source>
</evidence>
<dbReference type="PANTHER" id="PTHR13420">
    <property type="entry name" value="UPF0235 PROTEIN C15ORF40"/>
    <property type="match status" value="1"/>
</dbReference>
<organism evidence="3 4">
    <name type="scientific">Breznakiella homolactica</name>
    <dbReference type="NCBI Taxonomy" id="2798577"/>
    <lineage>
        <taxon>Bacteria</taxon>
        <taxon>Pseudomonadati</taxon>
        <taxon>Spirochaetota</taxon>
        <taxon>Spirochaetia</taxon>
        <taxon>Spirochaetales</taxon>
        <taxon>Breznakiellaceae</taxon>
        <taxon>Breznakiella</taxon>
    </lineage>
</organism>
<dbReference type="PANTHER" id="PTHR13420:SF7">
    <property type="entry name" value="UPF0235 PROTEIN C15ORF40"/>
    <property type="match status" value="1"/>
</dbReference>
<keyword evidence="4" id="KW-1185">Reference proteome</keyword>
<sequence length="103" mass="11009">MTGCLRESGESVFLDIKVVPGSSKSCVAGIQENRLRIKIAAAPEDGKANGELRNFLAKMLGIPKKDITIRSGEKSRLKTLELPGEHGEKLRTFLAGLSGTTAV</sequence>
<accession>A0A7T8BA42</accession>
<dbReference type="InterPro" id="IPR003746">
    <property type="entry name" value="DUF167"/>
</dbReference>
<dbReference type="NCBIfam" id="TIGR00251">
    <property type="entry name" value="DUF167 family protein"/>
    <property type="match status" value="1"/>
</dbReference>
<dbReference type="EMBL" id="CP067089">
    <property type="protein sequence ID" value="QQO08600.1"/>
    <property type="molecule type" value="Genomic_DNA"/>
</dbReference>
<evidence type="ECO:0000313" key="3">
    <source>
        <dbReference type="EMBL" id="QQO08600.1"/>
    </source>
</evidence>
<evidence type="ECO:0000313" key="4">
    <source>
        <dbReference type="Proteomes" id="UP000595917"/>
    </source>
</evidence>
<dbReference type="SMART" id="SM01152">
    <property type="entry name" value="DUF167"/>
    <property type="match status" value="1"/>
</dbReference>
<reference evidence="3" key="1">
    <citation type="submission" date="2021-01" db="EMBL/GenBank/DDBJ databases">
        <title>Description of Breznakiella homolactica.</title>
        <authorList>
            <person name="Song Y."/>
            <person name="Brune A."/>
        </authorList>
    </citation>
    <scope>NUCLEOTIDE SEQUENCE</scope>
    <source>
        <strain evidence="3">RmG30</strain>
    </source>
</reference>
<dbReference type="Gene3D" id="3.30.1200.10">
    <property type="entry name" value="YggU-like"/>
    <property type="match status" value="1"/>
</dbReference>
<dbReference type="KEGG" id="bhc:JFL75_16955"/>
<gene>
    <name evidence="3" type="ORF">JFL75_16955</name>
</gene>
<dbReference type="HAMAP" id="MF_00634">
    <property type="entry name" value="UPF0235"/>
    <property type="match status" value="1"/>
</dbReference>
<dbReference type="InterPro" id="IPR036591">
    <property type="entry name" value="YggU-like_sf"/>
</dbReference>
<evidence type="ECO:0000256" key="1">
    <source>
        <dbReference type="ARBA" id="ARBA00010364"/>
    </source>
</evidence>
<protein>
    <recommendedName>
        <fullName evidence="2">UPF0235 protein JFL75_16955</fullName>
    </recommendedName>
</protein>
<dbReference type="SUPFAM" id="SSF69786">
    <property type="entry name" value="YggU-like"/>
    <property type="match status" value="1"/>
</dbReference>
<dbReference type="AlphaFoldDB" id="A0A7T8BA42"/>
<dbReference type="Proteomes" id="UP000595917">
    <property type="component" value="Chromosome"/>
</dbReference>
<dbReference type="Pfam" id="PF02594">
    <property type="entry name" value="DUF167"/>
    <property type="match status" value="1"/>
</dbReference>
<comment type="similarity">
    <text evidence="1 2">Belongs to the UPF0235 family.</text>
</comment>
<dbReference type="GO" id="GO:0005737">
    <property type="term" value="C:cytoplasm"/>
    <property type="evidence" value="ECO:0007669"/>
    <property type="project" value="TreeGrafter"/>
</dbReference>
<proteinExistence type="inferred from homology"/>